<dbReference type="GO" id="GO:0005576">
    <property type="term" value="C:extracellular region"/>
    <property type="evidence" value="ECO:0007669"/>
    <property type="project" value="TreeGrafter"/>
</dbReference>
<feature type="domain" description="Glycoside hydrolase family 57 N-terminal" evidence="5">
    <location>
        <begin position="7"/>
        <end position="399"/>
    </location>
</feature>
<dbReference type="InterPro" id="IPR037090">
    <property type="entry name" value="57_glycoside_trans_central"/>
</dbReference>
<evidence type="ECO:0000256" key="4">
    <source>
        <dbReference type="RuleBase" id="RU361196"/>
    </source>
</evidence>
<dbReference type="InterPro" id="IPR011330">
    <property type="entry name" value="Glyco_hydro/deAcase_b/a-brl"/>
</dbReference>
<dbReference type="PANTHER" id="PTHR41695">
    <property type="entry name" value="1,4-ALPHA-GLUCAN BRANCHING ENZYME RV3031-RELATED"/>
    <property type="match status" value="1"/>
</dbReference>
<dbReference type="InterPro" id="IPR015293">
    <property type="entry name" value="BE_C"/>
</dbReference>
<evidence type="ECO:0000256" key="3">
    <source>
        <dbReference type="PIRSR" id="PIRSR640042-1"/>
    </source>
</evidence>
<evidence type="ECO:0000259" key="6">
    <source>
        <dbReference type="Pfam" id="PF09210"/>
    </source>
</evidence>
<evidence type="ECO:0000256" key="2">
    <source>
        <dbReference type="ARBA" id="ARBA00023277"/>
    </source>
</evidence>
<name>A0AAU9DSC9_9FUSO</name>
<feature type="domain" description="1,4-alpha-glucan branching enzyme C-terminal" evidence="6">
    <location>
        <begin position="426"/>
        <end position="526"/>
    </location>
</feature>
<dbReference type="Pfam" id="PF09210">
    <property type="entry name" value="BE_C"/>
    <property type="match status" value="1"/>
</dbReference>
<comment type="similarity">
    <text evidence="1 4">Belongs to the glycosyl hydrolase 57 family.</text>
</comment>
<sequence>MNKGYLAMVLHAHLPYVRHPEYNDFLEEDWLYEAITETYIPLLDMFEKLTNDNIPWKITLTMSGTLLNMLADELLQNRYLRHLDKIIELTEKEVTRVQFQPEFLKTALHNEEYYKKARYYFKEKYNRNIIQGFKKFQDIGNLEIIPVTATHGFLPLMKDYPEAVNAQVEMAKIDYKRFFDKDPKGMWLAECAYYPGQDKYLEKHGIRYFFVDSHGILFGDPKPAYGVYSPVYTKNGVAAFGRDIESSEQVWSSEIGYPGDGNYREFHKDAGYELEYEYIKPYLHEDGVRRNIGIKYYAITDKTGKEKQPYDPEKAANRAKEHAYNFVENRGKQIEYLSQFMEDRKPIIVSPYDAELYGHWWYEGPIFLEWIFRAMAEQSISAPITPYGYLKEYPKNQVVTPAESSWGANGYYDVWVDESNHHIYRHIHKGIERMIELANTYENPEGILLRALNQAARELMMSQTSCWPFIMFTGTMVGYAEKKIRDHINRLYKIYFDIRNGKVDENWLAEIEYRDNIFPEIDYKVYRTDRLN</sequence>
<dbReference type="Gene3D" id="1.20.1430.10">
    <property type="entry name" value="Families 57/38 glycoside transferase, middle domain"/>
    <property type="match status" value="1"/>
</dbReference>
<dbReference type="KEGG" id="haby:HLVA_04830"/>
<dbReference type="RefSeq" id="WP_307904854.1">
    <property type="nucleotide sequence ID" value="NZ_AP027059.1"/>
</dbReference>
<evidence type="ECO:0000313" key="8">
    <source>
        <dbReference type="Proteomes" id="UP001321582"/>
    </source>
</evidence>
<evidence type="ECO:0000313" key="7">
    <source>
        <dbReference type="EMBL" id="BDU49914.1"/>
    </source>
</evidence>
<dbReference type="InterPro" id="IPR028995">
    <property type="entry name" value="Glyco_hydro_57/38_cen_sf"/>
</dbReference>
<dbReference type="InterPro" id="IPR027291">
    <property type="entry name" value="Glyco_hydro_38_N_sf"/>
</dbReference>
<keyword evidence="2 4" id="KW-0119">Carbohydrate metabolism</keyword>
<dbReference type="SUPFAM" id="SSF88688">
    <property type="entry name" value="Families 57/38 glycoside transferase middle domain"/>
    <property type="match status" value="1"/>
</dbReference>
<reference evidence="7 8" key="1">
    <citation type="submission" date="2022-11" db="EMBL/GenBank/DDBJ databases">
        <title>Haliovirga abyssi gen. nov., sp. nov., a mesophilic fermentative bacterium isolated from the Iheya North hydrothermal field and the proposal of Haliovirgaceae fam. nov.</title>
        <authorList>
            <person name="Miyazaki U."/>
            <person name="Tame A."/>
            <person name="Miyazaki J."/>
            <person name="Takai K."/>
            <person name="Sawayama S."/>
            <person name="Kitajima M."/>
            <person name="Okamoto A."/>
            <person name="Nakagawa S."/>
        </authorList>
    </citation>
    <scope>NUCLEOTIDE SEQUENCE [LARGE SCALE GENOMIC DNA]</scope>
    <source>
        <strain evidence="7 8">IC12</strain>
    </source>
</reference>
<dbReference type="InterPro" id="IPR004300">
    <property type="entry name" value="Glyco_hydro_57_N"/>
</dbReference>
<dbReference type="InterPro" id="IPR040042">
    <property type="entry name" value="Branching_enz_MT3115-like"/>
</dbReference>
<proteinExistence type="inferred from homology"/>
<dbReference type="GO" id="GO:0016787">
    <property type="term" value="F:hydrolase activity"/>
    <property type="evidence" value="ECO:0007669"/>
    <property type="project" value="UniProtKB-KW"/>
</dbReference>
<dbReference type="CDD" id="cd10792">
    <property type="entry name" value="GH57N_AmyC_like"/>
    <property type="match status" value="1"/>
</dbReference>
<feature type="active site" description="Nucleophile" evidence="3">
    <location>
        <position position="190"/>
    </location>
</feature>
<dbReference type="EMBL" id="AP027059">
    <property type="protein sequence ID" value="BDU49914.1"/>
    <property type="molecule type" value="Genomic_DNA"/>
</dbReference>
<dbReference type="SUPFAM" id="SSF88713">
    <property type="entry name" value="Glycoside hydrolase/deacetylase"/>
    <property type="match status" value="1"/>
</dbReference>
<dbReference type="GO" id="GO:0030979">
    <property type="term" value="P:alpha-glucan biosynthetic process"/>
    <property type="evidence" value="ECO:0007669"/>
    <property type="project" value="InterPro"/>
</dbReference>
<protein>
    <submittedName>
        <fullName evidence="7">Glycoside hydrolase</fullName>
    </submittedName>
</protein>
<gene>
    <name evidence="7" type="ORF">HLVA_04830</name>
</gene>
<evidence type="ECO:0000256" key="1">
    <source>
        <dbReference type="ARBA" id="ARBA00006821"/>
    </source>
</evidence>
<evidence type="ECO:0000259" key="5">
    <source>
        <dbReference type="Pfam" id="PF03065"/>
    </source>
</evidence>
<dbReference type="Gene3D" id="3.20.110.10">
    <property type="entry name" value="Glycoside hydrolase 38, N terminal domain"/>
    <property type="match status" value="1"/>
</dbReference>
<dbReference type="AlphaFoldDB" id="A0AAU9DSC9"/>
<keyword evidence="7" id="KW-0378">Hydrolase</keyword>
<dbReference type="GO" id="GO:0003844">
    <property type="term" value="F:1,4-alpha-glucan branching enzyme activity"/>
    <property type="evidence" value="ECO:0007669"/>
    <property type="project" value="InterPro"/>
</dbReference>
<feature type="active site" description="Proton donor" evidence="3">
    <location>
        <position position="353"/>
    </location>
</feature>
<organism evidence="7 8">
    <name type="scientific">Haliovirga abyssi</name>
    <dbReference type="NCBI Taxonomy" id="2996794"/>
    <lineage>
        <taxon>Bacteria</taxon>
        <taxon>Fusobacteriati</taxon>
        <taxon>Fusobacteriota</taxon>
        <taxon>Fusobacteriia</taxon>
        <taxon>Fusobacteriales</taxon>
        <taxon>Haliovirgaceae</taxon>
        <taxon>Haliovirga</taxon>
    </lineage>
</organism>
<dbReference type="Pfam" id="PF03065">
    <property type="entry name" value="Glyco_hydro_57"/>
    <property type="match status" value="1"/>
</dbReference>
<keyword evidence="8" id="KW-1185">Reference proteome</keyword>
<dbReference type="PANTHER" id="PTHR41695:SF1">
    <property type="entry name" value="1,4-ALPHA-GLUCAN BRANCHING ENZYME TK1436"/>
    <property type="match status" value="1"/>
</dbReference>
<dbReference type="Proteomes" id="UP001321582">
    <property type="component" value="Chromosome"/>
</dbReference>
<accession>A0AAU9DSC9</accession>